<protein>
    <submittedName>
        <fullName evidence="1">Uncharacterized protein</fullName>
    </submittedName>
</protein>
<organism evidence="1 2">
    <name type="scientific">Hypothenemus hampei</name>
    <name type="common">Coffee berry borer</name>
    <dbReference type="NCBI Taxonomy" id="57062"/>
    <lineage>
        <taxon>Eukaryota</taxon>
        <taxon>Metazoa</taxon>
        <taxon>Ecdysozoa</taxon>
        <taxon>Arthropoda</taxon>
        <taxon>Hexapoda</taxon>
        <taxon>Insecta</taxon>
        <taxon>Pterygota</taxon>
        <taxon>Neoptera</taxon>
        <taxon>Endopterygota</taxon>
        <taxon>Coleoptera</taxon>
        <taxon>Polyphaga</taxon>
        <taxon>Cucujiformia</taxon>
        <taxon>Curculionidae</taxon>
        <taxon>Scolytinae</taxon>
        <taxon>Hypothenemus</taxon>
    </lineage>
</organism>
<proteinExistence type="predicted"/>
<keyword evidence="2" id="KW-1185">Reference proteome</keyword>
<dbReference type="SUPFAM" id="SSF51735">
    <property type="entry name" value="NAD(P)-binding Rossmann-fold domains"/>
    <property type="match status" value="1"/>
</dbReference>
<dbReference type="InterPro" id="IPR045010">
    <property type="entry name" value="MDR_fam"/>
</dbReference>
<evidence type="ECO:0000313" key="2">
    <source>
        <dbReference type="Proteomes" id="UP001566132"/>
    </source>
</evidence>
<comment type="caution">
    <text evidence="1">The sequence shown here is derived from an EMBL/GenBank/DDBJ whole genome shotgun (WGS) entry which is preliminary data.</text>
</comment>
<evidence type="ECO:0000313" key="1">
    <source>
        <dbReference type="EMBL" id="KAL1509810.1"/>
    </source>
</evidence>
<dbReference type="AlphaFoldDB" id="A0ABD1F782"/>
<dbReference type="Gene3D" id="3.40.50.720">
    <property type="entry name" value="NAD(P)-binding Rossmann-like Domain"/>
    <property type="match status" value="2"/>
</dbReference>
<dbReference type="PANTHER" id="PTHR43205:SF7">
    <property type="entry name" value="PROSTAGLANDIN REDUCTASE 1"/>
    <property type="match status" value="1"/>
</dbReference>
<dbReference type="Proteomes" id="UP001566132">
    <property type="component" value="Unassembled WGS sequence"/>
</dbReference>
<accession>A0ABD1F782</accession>
<name>A0ABD1F782_HYPHA</name>
<dbReference type="EMBL" id="JBDJPC010000003">
    <property type="protein sequence ID" value="KAL1509810.1"/>
    <property type="molecule type" value="Genomic_DNA"/>
</dbReference>
<sequence>MVIAKKWALVQPSKGSPKLSDFKLNEEKLKPIEDGEICKPKQGKTVVVNGAGGAVGSHVVQIAKIKVNGEISTTILNQMNTFGRVSLCGAISGYNATEIQKLPYFVTVAKQLILQSFIVMKWNGRWFEGIHANLKWIQEGKLKHRDNYGRIR</sequence>
<dbReference type="InterPro" id="IPR036291">
    <property type="entry name" value="NAD(P)-bd_dom_sf"/>
</dbReference>
<reference evidence="1 2" key="1">
    <citation type="submission" date="2024-05" db="EMBL/GenBank/DDBJ databases">
        <title>Genetic variation in Jamaican populations of the coffee berry borer (Hypothenemus hampei).</title>
        <authorList>
            <person name="Errbii M."/>
            <person name="Myrie A."/>
        </authorList>
    </citation>
    <scope>NUCLEOTIDE SEQUENCE [LARGE SCALE GENOMIC DNA]</scope>
    <source>
        <strain evidence="1">JA-Hopewell-2020-01-JO</strain>
        <tissue evidence="1">Whole body</tissue>
    </source>
</reference>
<dbReference type="PANTHER" id="PTHR43205">
    <property type="entry name" value="PROSTAGLANDIN REDUCTASE"/>
    <property type="match status" value="1"/>
</dbReference>
<gene>
    <name evidence="1" type="ORF">ABEB36_004491</name>
</gene>